<dbReference type="InterPro" id="IPR036691">
    <property type="entry name" value="Endo/exonu/phosph_ase_sf"/>
</dbReference>
<keyword evidence="2" id="KW-0540">Nuclease</keyword>
<keyword evidence="3" id="KW-1185">Reference proteome</keyword>
<evidence type="ECO:0000256" key="1">
    <source>
        <dbReference type="SAM" id="MobiDB-lite"/>
    </source>
</evidence>
<dbReference type="GO" id="GO:0004519">
    <property type="term" value="F:endonuclease activity"/>
    <property type="evidence" value="ECO:0007669"/>
    <property type="project" value="UniProtKB-KW"/>
</dbReference>
<comment type="caution">
    <text evidence="2">The sequence shown here is derived from an EMBL/GenBank/DDBJ whole genome shotgun (WGS) entry which is preliminary data.</text>
</comment>
<dbReference type="Proteomes" id="UP000432015">
    <property type="component" value="Unassembled WGS sequence"/>
</dbReference>
<sequence>MAPSAARAAGAVRIHDIQGAAHLSPLNRRVVAGVPGVVTALTGNGFWMQDPRPDKDDATSEGVFVFTRTRPRAVVGDGVEVDGRVSEFRPGGAASKGLTRTEIDATAAGVVAHGVPLPAPTALGPGGRTAPTSRVKDGPGDVEGRGGFDPRANGLDFYESLEGMRVRVQDAVAVGPSRDGELPVLPAGGAGAGTRTARGGILLRDGDANPERVLLDDALAPLPAMNVGDRLPGACDGVLDYAYGDFKLLPTATPRRAGGGLAPEATRPALAGELAVATAGLEGLDPDSPPERFQALAGDIVRGLRSPDLIAVSGIGDNSGEADDGTVAADQTVAELITAISAAGGPGYDWRSVNPRDNADGGERGANSRVGFLFRTDRGLVFGDRPAPAEPMQDEPSPGRLDPAVTAVAVVRRDGAAGLTLSPGRIAPGDAAWADSRKPLAAEITWRGRRVIVVAGQWFGRSSDDQPLFGRFQPPTRPSSWRRDAQAKVVAGFVRSVRKVDGDAAVIVAGDLGERETGAPVRRLVREGGLADLPERLPAPERYTAVTGGNAQTLDHILLSPALRRRRHEFDVVHRAAEFADRAGDRDPAVVRIDLAEKRAGPPH</sequence>
<evidence type="ECO:0000313" key="3">
    <source>
        <dbReference type="Proteomes" id="UP000432015"/>
    </source>
</evidence>
<gene>
    <name evidence="2" type="ORF">GNZ18_38020</name>
</gene>
<organism evidence="2 3">
    <name type="scientific">Actinomadura litoris</name>
    <dbReference type="NCBI Taxonomy" id="2678616"/>
    <lineage>
        <taxon>Bacteria</taxon>
        <taxon>Bacillati</taxon>
        <taxon>Actinomycetota</taxon>
        <taxon>Actinomycetes</taxon>
        <taxon>Streptosporangiales</taxon>
        <taxon>Thermomonosporaceae</taxon>
        <taxon>Actinomadura</taxon>
    </lineage>
</organism>
<feature type="region of interest" description="Disordered" evidence="1">
    <location>
        <begin position="118"/>
        <end position="149"/>
    </location>
</feature>
<keyword evidence="2" id="KW-0269">Exonuclease</keyword>
<feature type="compositionally biased region" description="Basic and acidic residues" evidence="1">
    <location>
        <begin position="134"/>
        <end position="148"/>
    </location>
</feature>
<dbReference type="PANTHER" id="PTHR42834:SF1">
    <property type="entry name" value="ENDONUCLEASE_EXONUCLEASE_PHOSPHATASE FAMILY PROTEIN (AFU_ORTHOLOGUE AFUA_3G09210)"/>
    <property type="match status" value="1"/>
</dbReference>
<dbReference type="EMBL" id="WOFH01000020">
    <property type="protein sequence ID" value="MUN42345.1"/>
    <property type="molecule type" value="Genomic_DNA"/>
</dbReference>
<reference evidence="2 3" key="1">
    <citation type="submission" date="2019-11" db="EMBL/GenBank/DDBJ databases">
        <authorList>
            <person name="Cao P."/>
        </authorList>
    </citation>
    <scope>NUCLEOTIDE SEQUENCE [LARGE SCALE GENOMIC DNA]</scope>
    <source>
        <strain evidence="2 3">NEAU-AAG5</strain>
    </source>
</reference>
<accession>A0A7K1LDU2</accession>
<keyword evidence="2" id="KW-0378">Hydrolase</keyword>
<keyword evidence="2" id="KW-0255">Endonuclease</keyword>
<dbReference type="SUPFAM" id="SSF56219">
    <property type="entry name" value="DNase I-like"/>
    <property type="match status" value="1"/>
</dbReference>
<protein>
    <submittedName>
        <fullName evidence="2">Endonuclease/exonuclease/phosphatase</fullName>
    </submittedName>
</protein>
<evidence type="ECO:0000313" key="2">
    <source>
        <dbReference type="EMBL" id="MUN42345.1"/>
    </source>
</evidence>
<name>A0A7K1LDU2_9ACTN</name>
<dbReference type="Gene3D" id="3.60.10.10">
    <property type="entry name" value="Endonuclease/exonuclease/phosphatase"/>
    <property type="match status" value="1"/>
</dbReference>
<dbReference type="AlphaFoldDB" id="A0A7K1LDU2"/>
<dbReference type="GO" id="GO:0004527">
    <property type="term" value="F:exonuclease activity"/>
    <property type="evidence" value="ECO:0007669"/>
    <property type="project" value="UniProtKB-KW"/>
</dbReference>
<dbReference type="CDD" id="cd04486">
    <property type="entry name" value="YhcR_OBF_like"/>
    <property type="match status" value="1"/>
</dbReference>
<dbReference type="PANTHER" id="PTHR42834">
    <property type="entry name" value="ENDONUCLEASE/EXONUCLEASE/PHOSPHATASE FAMILY PROTEIN (AFU_ORTHOLOGUE AFUA_3G09210)"/>
    <property type="match status" value="1"/>
</dbReference>
<proteinExistence type="predicted"/>
<feature type="compositionally biased region" description="Low complexity" evidence="1">
    <location>
        <begin position="120"/>
        <end position="132"/>
    </location>
</feature>